<evidence type="ECO:0000313" key="10">
    <source>
        <dbReference type="Proteomes" id="UP001177023"/>
    </source>
</evidence>
<feature type="binding site" evidence="6">
    <location>
        <position position="49"/>
    </location>
    <ligand>
        <name>ATP</name>
        <dbReference type="ChEBI" id="CHEBI:30616"/>
    </ligand>
</feature>
<evidence type="ECO:0000256" key="6">
    <source>
        <dbReference type="PROSITE-ProRule" id="PRU10141"/>
    </source>
</evidence>
<evidence type="ECO:0000256" key="5">
    <source>
        <dbReference type="ARBA" id="ARBA00022840"/>
    </source>
</evidence>
<accession>A0AA36CVN6</accession>
<evidence type="ECO:0000256" key="2">
    <source>
        <dbReference type="ARBA" id="ARBA00022679"/>
    </source>
</evidence>
<keyword evidence="3 6" id="KW-0547">Nucleotide-binding</keyword>
<dbReference type="PROSITE" id="PS00108">
    <property type="entry name" value="PROTEIN_KINASE_ST"/>
    <property type="match status" value="1"/>
</dbReference>
<dbReference type="PANTHER" id="PTHR24346">
    <property type="entry name" value="MAP/MICROTUBULE AFFINITY-REGULATING KINASE"/>
    <property type="match status" value="1"/>
</dbReference>
<dbReference type="AlphaFoldDB" id="A0AA36CVN6"/>
<comment type="caution">
    <text evidence="9">The sequence shown here is derived from an EMBL/GenBank/DDBJ whole genome shotgun (WGS) entry which is preliminary data.</text>
</comment>
<keyword evidence="10" id="KW-1185">Reference proteome</keyword>
<dbReference type="GO" id="GO:0005524">
    <property type="term" value="F:ATP binding"/>
    <property type="evidence" value="ECO:0007669"/>
    <property type="project" value="UniProtKB-UniRule"/>
</dbReference>
<protein>
    <recommendedName>
        <fullName evidence="8">Protein kinase domain-containing protein</fullName>
    </recommendedName>
</protein>
<reference evidence="9" key="1">
    <citation type="submission" date="2023-06" db="EMBL/GenBank/DDBJ databases">
        <authorList>
            <person name="Delattre M."/>
        </authorList>
    </citation>
    <scope>NUCLEOTIDE SEQUENCE</scope>
    <source>
        <strain evidence="9">AF72</strain>
    </source>
</reference>
<keyword evidence="5 6" id="KW-0067">ATP-binding</keyword>
<dbReference type="InterPro" id="IPR017441">
    <property type="entry name" value="Protein_kinase_ATP_BS"/>
</dbReference>
<evidence type="ECO:0000256" key="3">
    <source>
        <dbReference type="ARBA" id="ARBA00022741"/>
    </source>
</evidence>
<dbReference type="EMBL" id="CATQJA010002637">
    <property type="protein sequence ID" value="CAJ0575333.1"/>
    <property type="molecule type" value="Genomic_DNA"/>
</dbReference>
<dbReference type="PROSITE" id="PS50011">
    <property type="entry name" value="PROTEIN_KINASE_DOM"/>
    <property type="match status" value="1"/>
</dbReference>
<keyword evidence="4" id="KW-0418">Kinase</keyword>
<dbReference type="PROSITE" id="PS00107">
    <property type="entry name" value="PROTEIN_KINASE_ATP"/>
    <property type="match status" value="1"/>
</dbReference>
<dbReference type="InterPro" id="IPR000719">
    <property type="entry name" value="Prot_kinase_dom"/>
</dbReference>
<dbReference type="GO" id="GO:0050321">
    <property type="term" value="F:tau-protein kinase activity"/>
    <property type="evidence" value="ECO:0007669"/>
    <property type="project" value="TreeGrafter"/>
</dbReference>
<evidence type="ECO:0000256" key="1">
    <source>
        <dbReference type="ARBA" id="ARBA00022527"/>
    </source>
</evidence>
<keyword evidence="1 7" id="KW-0723">Serine/threonine-protein kinase</keyword>
<keyword evidence="2" id="KW-0808">Transferase</keyword>
<comment type="similarity">
    <text evidence="7">Belongs to the protein kinase superfamily.</text>
</comment>
<dbReference type="FunFam" id="1.10.510.10:FF:000658">
    <property type="entry name" value="Protein CBG12184"/>
    <property type="match status" value="1"/>
</dbReference>
<dbReference type="InterPro" id="IPR008271">
    <property type="entry name" value="Ser/Thr_kinase_AS"/>
</dbReference>
<dbReference type="Gene3D" id="1.10.510.10">
    <property type="entry name" value="Transferase(Phosphotransferase) domain 1"/>
    <property type="match status" value="1"/>
</dbReference>
<dbReference type="GO" id="GO:0035556">
    <property type="term" value="P:intracellular signal transduction"/>
    <property type="evidence" value="ECO:0007669"/>
    <property type="project" value="TreeGrafter"/>
</dbReference>
<name>A0AA36CVN6_9BILA</name>
<feature type="domain" description="Protein kinase" evidence="8">
    <location>
        <begin position="21"/>
        <end position="275"/>
    </location>
</feature>
<evidence type="ECO:0000259" key="8">
    <source>
        <dbReference type="PROSITE" id="PS50011"/>
    </source>
</evidence>
<dbReference type="SUPFAM" id="SSF56112">
    <property type="entry name" value="Protein kinase-like (PK-like)"/>
    <property type="match status" value="1"/>
</dbReference>
<dbReference type="InterPro" id="IPR011009">
    <property type="entry name" value="Kinase-like_dom_sf"/>
</dbReference>
<dbReference type="GO" id="GO:0005737">
    <property type="term" value="C:cytoplasm"/>
    <property type="evidence" value="ECO:0007669"/>
    <property type="project" value="TreeGrafter"/>
</dbReference>
<dbReference type="GO" id="GO:0000226">
    <property type="term" value="P:microtubule cytoskeleton organization"/>
    <property type="evidence" value="ECO:0007669"/>
    <property type="project" value="TreeGrafter"/>
</dbReference>
<evidence type="ECO:0000256" key="7">
    <source>
        <dbReference type="RuleBase" id="RU000304"/>
    </source>
</evidence>
<dbReference type="Pfam" id="PF00069">
    <property type="entry name" value="Pkinase"/>
    <property type="match status" value="1"/>
</dbReference>
<organism evidence="9 10">
    <name type="scientific">Mesorhabditis spiculigera</name>
    <dbReference type="NCBI Taxonomy" id="96644"/>
    <lineage>
        <taxon>Eukaryota</taxon>
        <taxon>Metazoa</taxon>
        <taxon>Ecdysozoa</taxon>
        <taxon>Nematoda</taxon>
        <taxon>Chromadorea</taxon>
        <taxon>Rhabditida</taxon>
        <taxon>Rhabditina</taxon>
        <taxon>Rhabditomorpha</taxon>
        <taxon>Rhabditoidea</taxon>
        <taxon>Rhabditidae</taxon>
        <taxon>Mesorhabditinae</taxon>
        <taxon>Mesorhabditis</taxon>
    </lineage>
</organism>
<dbReference type="PANTHER" id="PTHR24346:SF82">
    <property type="entry name" value="KP78A-RELATED"/>
    <property type="match status" value="1"/>
</dbReference>
<feature type="non-terminal residue" evidence="9">
    <location>
        <position position="1"/>
    </location>
</feature>
<sequence>MSKEDSELEIGTKKTIEARGIRIGRYIGSGSYSKVYCAVNPEKMEIALKVIEMKAKSDYIQRFLPREVEIVRRLNHPNIARIYKVYFLEGPKVTVFEGEFCANGDLLDRIKRNKQLTEVEARPFFRQLIEAMKYLEAHDIVHRDLKCENVFLDRFDNVKLGDFGFSRVLKKGEKSDTFCGSKIYVAPEILRGQKYGGNAVDIWSMGIVLYIMVTGVMPYDEGNLQKMVERQMTHMVRYPSAPRLSSAVRQLILGILHPDPGNRLDYNEMITSEWLKETPYKMSNEKTGNNGTPAVQFVQPKFRMLKDAPLC</sequence>
<proteinExistence type="inferred from homology"/>
<dbReference type="SMART" id="SM00220">
    <property type="entry name" value="S_TKc"/>
    <property type="match status" value="1"/>
</dbReference>
<evidence type="ECO:0000313" key="9">
    <source>
        <dbReference type="EMBL" id="CAJ0575333.1"/>
    </source>
</evidence>
<dbReference type="Proteomes" id="UP001177023">
    <property type="component" value="Unassembled WGS sequence"/>
</dbReference>
<gene>
    <name evidence="9" type="ORF">MSPICULIGERA_LOCUS13644</name>
</gene>
<evidence type="ECO:0000256" key="4">
    <source>
        <dbReference type="ARBA" id="ARBA00022777"/>
    </source>
</evidence>